<dbReference type="AlphaFoldDB" id="A0A6G1SGG4"/>
<name>A0A6G1SGG4_9ACAR</name>
<feature type="transmembrane region" description="Helical" evidence="12">
    <location>
        <begin position="466"/>
        <end position="492"/>
    </location>
</feature>
<dbReference type="InterPro" id="IPR029382">
    <property type="entry name" value="NCU-G1"/>
</dbReference>
<evidence type="ECO:0000256" key="2">
    <source>
        <dbReference type="ARBA" id="ARBA00022692"/>
    </source>
</evidence>
<keyword evidence="4 12" id="KW-1133">Transmembrane helix</keyword>
<evidence type="ECO:0000256" key="1">
    <source>
        <dbReference type="ARBA" id="ARBA00010599"/>
    </source>
</evidence>
<proteinExistence type="inferred from homology"/>
<evidence type="ECO:0000256" key="7">
    <source>
        <dbReference type="ARBA" id="ARBA00023228"/>
    </source>
</evidence>
<evidence type="ECO:0000256" key="11">
    <source>
        <dbReference type="SAM" id="MobiDB-lite"/>
    </source>
</evidence>
<dbReference type="PANTHER" id="PTHR31981:SF1">
    <property type="entry name" value="GLYCOSYLATED LYSOSOMAL MEMBRANE PROTEIN"/>
    <property type="match status" value="1"/>
</dbReference>
<dbReference type="GO" id="GO:0005765">
    <property type="term" value="C:lysosomal membrane"/>
    <property type="evidence" value="ECO:0007669"/>
    <property type="project" value="UniProtKB-SubCell"/>
</dbReference>
<feature type="compositionally biased region" description="Pro residues" evidence="11">
    <location>
        <begin position="134"/>
        <end position="146"/>
    </location>
</feature>
<organism evidence="14">
    <name type="scientific">Aceria tosichella</name>
    <name type="common">wheat curl mite</name>
    <dbReference type="NCBI Taxonomy" id="561515"/>
    <lineage>
        <taxon>Eukaryota</taxon>
        <taxon>Metazoa</taxon>
        <taxon>Ecdysozoa</taxon>
        <taxon>Arthropoda</taxon>
        <taxon>Chelicerata</taxon>
        <taxon>Arachnida</taxon>
        <taxon>Acari</taxon>
        <taxon>Acariformes</taxon>
        <taxon>Trombidiformes</taxon>
        <taxon>Prostigmata</taxon>
        <taxon>Eupodina</taxon>
        <taxon>Eriophyoidea</taxon>
        <taxon>Eriophyidae</taxon>
        <taxon>Eriophyinae</taxon>
        <taxon>Aceriini</taxon>
        <taxon>Aceria</taxon>
    </lineage>
</organism>
<sequence>MKLIIIAYILIIQAALLHICSLSARTRLRNTIEVRYNLDCHLPQCNSTDGNQSAVNLFQVISSNPDTPAKTNFIWSNIGGPPMIITTSSSQESSLNIEWDALLNPNNINDPKTEQPPSAAPIVQPQNSNTTITTPPPTPPPSPPKPVTTGFHFNVTQDAAIGLLVEKIILFDDTNKNGAFEKGKPHIEIDWGQIVWDQASKTTYHKDDFLKTHLRMKTNHKYLNGSLWIKLSIPRDYKADRQKEVPHLKLNSQSISVVIMVDGIQAPASFKNTRLAMTFVVVVQGPINQVAMQPASESLISDEYTPGVFRIKSVQFKTKQGTSTTTTPAPQVEDLSSSSDLIAEIDGKPAQSVSPVVSAPAFNRDKLGFLYWKEVAYTDRRKIISRTIDVFDSEKPMNMSTLPNISQPFYQFFMYEPQTGPKPEYNLFRFELIFGKGDSTYSATGFTDFSFVFGLGPAPQEQIFSFLVKVIIFVCFCLPLLVMLAGLGYLMLRRFRRNGDTELLLAAES</sequence>
<evidence type="ECO:0000313" key="14">
    <source>
        <dbReference type="EMBL" id="MDE49594.1"/>
    </source>
</evidence>
<keyword evidence="5 12" id="KW-0472">Membrane</keyword>
<keyword evidence="3 13" id="KW-0732">Signal</keyword>
<keyword evidence="2 12" id="KW-0812">Transmembrane</keyword>
<evidence type="ECO:0000256" key="3">
    <source>
        <dbReference type="ARBA" id="ARBA00022729"/>
    </source>
</evidence>
<evidence type="ECO:0000256" key="10">
    <source>
        <dbReference type="ARBA" id="ARBA00044960"/>
    </source>
</evidence>
<comment type="function">
    <text evidence="8">Required to protect lysosomal transporter MFSD1 from lysosomal proteolysis and for MFSD1 lysosomal localization.</text>
</comment>
<comment type="subcellular location">
    <subcellularLocation>
        <location evidence="9">Lysosome membrane</location>
        <topology evidence="9">Single-pass type I membrane protein</topology>
        <orientation evidence="9">Lumenal side</orientation>
    </subcellularLocation>
</comment>
<gene>
    <name evidence="14" type="ORF">g.19587</name>
</gene>
<keyword evidence="7" id="KW-0458">Lysosome</keyword>
<accession>A0A6G1SGG4</accession>
<evidence type="ECO:0000256" key="9">
    <source>
        <dbReference type="ARBA" id="ARBA00024189"/>
    </source>
</evidence>
<evidence type="ECO:0000256" key="5">
    <source>
        <dbReference type="ARBA" id="ARBA00023136"/>
    </source>
</evidence>
<evidence type="ECO:0000256" key="13">
    <source>
        <dbReference type="SAM" id="SignalP"/>
    </source>
</evidence>
<feature type="signal peptide" evidence="13">
    <location>
        <begin position="1"/>
        <end position="24"/>
    </location>
</feature>
<evidence type="ECO:0000256" key="6">
    <source>
        <dbReference type="ARBA" id="ARBA00023180"/>
    </source>
</evidence>
<feature type="chain" id="PRO_5026211363" evidence="13">
    <location>
        <begin position="25"/>
        <end position="509"/>
    </location>
</feature>
<dbReference type="Pfam" id="PF15065">
    <property type="entry name" value="NCU-G1"/>
    <property type="match status" value="2"/>
</dbReference>
<keyword evidence="6" id="KW-0325">Glycoprotein</keyword>
<evidence type="ECO:0000256" key="12">
    <source>
        <dbReference type="SAM" id="Phobius"/>
    </source>
</evidence>
<dbReference type="EMBL" id="GGYP01004823">
    <property type="protein sequence ID" value="MDE49594.1"/>
    <property type="molecule type" value="Transcribed_RNA"/>
</dbReference>
<feature type="region of interest" description="Disordered" evidence="11">
    <location>
        <begin position="106"/>
        <end position="146"/>
    </location>
</feature>
<evidence type="ECO:0000256" key="4">
    <source>
        <dbReference type="ARBA" id="ARBA00022989"/>
    </source>
</evidence>
<protein>
    <submittedName>
        <fullName evidence="14">Uncharacterized protein</fullName>
    </submittedName>
</protein>
<reference evidence="14" key="1">
    <citation type="submission" date="2018-10" db="EMBL/GenBank/DDBJ databases">
        <title>Transcriptome assembly of Aceria tosichella (Wheat curl mite) Type 2.</title>
        <authorList>
            <person name="Scully E.D."/>
            <person name="Geib S.M."/>
            <person name="Palmer N.A."/>
            <person name="Gupta A.K."/>
            <person name="Sarath G."/>
            <person name="Tatineni S."/>
        </authorList>
    </citation>
    <scope>NUCLEOTIDE SEQUENCE</scope>
    <source>
        <strain evidence="14">LincolnNE</strain>
    </source>
</reference>
<comment type="similarity">
    <text evidence="1">Belongs to the GLMP family.</text>
</comment>
<evidence type="ECO:0000256" key="8">
    <source>
        <dbReference type="ARBA" id="ARBA00024176"/>
    </source>
</evidence>
<comment type="subunit">
    <text evidence="10">Interacts (via lumenal domain) with lysosomal protein MFSD1; the interaction starts while both proteins are still in the endoplasmic reticulum and is required for stabilization of MFSD1 in lysosomes but has no direct effect on its targeting to lysosomes or transporter activity.</text>
</comment>
<dbReference type="PANTHER" id="PTHR31981">
    <property type="entry name" value="GLYCOSYLATED LYSOSOMAL MEMBRANE PROTEIN"/>
    <property type="match status" value="1"/>
</dbReference>